<dbReference type="CDD" id="cd03443">
    <property type="entry name" value="PaaI_thioesterase"/>
    <property type="match status" value="1"/>
</dbReference>
<name>A0A919UM88_9ACTN</name>
<dbReference type="RefSeq" id="WP_204043403.1">
    <property type="nucleotide sequence ID" value="NZ_BOOA01000044.1"/>
</dbReference>
<keyword evidence="1" id="KW-0378">Hydrolase</keyword>
<dbReference type="NCBIfam" id="TIGR00369">
    <property type="entry name" value="unchar_dom_1"/>
    <property type="match status" value="1"/>
</dbReference>
<dbReference type="GO" id="GO:0005829">
    <property type="term" value="C:cytosol"/>
    <property type="evidence" value="ECO:0007669"/>
    <property type="project" value="TreeGrafter"/>
</dbReference>
<feature type="region of interest" description="Disordered" evidence="2">
    <location>
        <begin position="1"/>
        <end position="22"/>
    </location>
</feature>
<dbReference type="InterPro" id="IPR006683">
    <property type="entry name" value="Thioestr_dom"/>
</dbReference>
<dbReference type="InterPro" id="IPR029069">
    <property type="entry name" value="HotDog_dom_sf"/>
</dbReference>
<comment type="caution">
    <text evidence="4">The sequence shown here is derived from an EMBL/GenBank/DDBJ whole genome shotgun (WGS) entry which is preliminary data.</text>
</comment>
<dbReference type="PANTHER" id="PTHR43240:SF8">
    <property type="entry name" value="PHENYLACETIC ACID DEGRADATION-RELATED PROTEIN"/>
    <property type="match status" value="1"/>
</dbReference>
<dbReference type="Pfam" id="PF03061">
    <property type="entry name" value="4HBT"/>
    <property type="match status" value="1"/>
</dbReference>
<dbReference type="GO" id="GO:0061522">
    <property type="term" value="F:1,4-dihydroxy-2-naphthoyl-CoA thioesterase activity"/>
    <property type="evidence" value="ECO:0007669"/>
    <property type="project" value="TreeGrafter"/>
</dbReference>
<sequence>MTPDNGAARPTPAPRDGHTLPTADDLTAITEGRLPGLLGFRVTTVAATELTAELDIRPDLLAPNGYLHAATVVALADTACGFGCRVALPHGATGFTTLELKTSYLATAREGTLHAHAQLRHNGRQTQIWDATITDSTSRTLALFRCTQLILWPRT</sequence>
<evidence type="ECO:0000256" key="2">
    <source>
        <dbReference type="SAM" id="MobiDB-lite"/>
    </source>
</evidence>
<dbReference type="AlphaFoldDB" id="A0A919UM88"/>
<keyword evidence="5" id="KW-1185">Reference proteome</keyword>
<evidence type="ECO:0000259" key="3">
    <source>
        <dbReference type="Pfam" id="PF03061"/>
    </source>
</evidence>
<evidence type="ECO:0000313" key="4">
    <source>
        <dbReference type="EMBL" id="GIH26734.1"/>
    </source>
</evidence>
<evidence type="ECO:0000256" key="1">
    <source>
        <dbReference type="ARBA" id="ARBA00022801"/>
    </source>
</evidence>
<protein>
    <submittedName>
        <fullName evidence="4">Phenylacetic acid degradation-related protein</fullName>
    </submittedName>
</protein>
<proteinExistence type="predicted"/>
<dbReference type="Proteomes" id="UP000640052">
    <property type="component" value="Unassembled WGS sequence"/>
</dbReference>
<dbReference type="Gene3D" id="3.10.129.10">
    <property type="entry name" value="Hotdog Thioesterase"/>
    <property type="match status" value="1"/>
</dbReference>
<feature type="domain" description="Thioesterase" evidence="3">
    <location>
        <begin position="64"/>
        <end position="141"/>
    </location>
</feature>
<evidence type="ECO:0000313" key="5">
    <source>
        <dbReference type="Proteomes" id="UP000640052"/>
    </source>
</evidence>
<reference evidence="4" key="1">
    <citation type="submission" date="2021-01" db="EMBL/GenBank/DDBJ databases">
        <title>Whole genome shotgun sequence of Acrocarpospora phusangensis NBRC 108782.</title>
        <authorList>
            <person name="Komaki H."/>
            <person name="Tamura T."/>
        </authorList>
    </citation>
    <scope>NUCLEOTIDE SEQUENCE</scope>
    <source>
        <strain evidence="4">NBRC 108782</strain>
    </source>
</reference>
<dbReference type="PANTHER" id="PTHR43240">
    <property type="entry name" value="1,4-DIHYDROXY-2-NAPHTHOYL-COA THIOESTERASE 1"/>
    <property type="match status" value="1"/>
</dbReference>
<accession>A0A919UM88</accession>
<dbReference type="InterPro" id="IPR003736">
    <property type="entry name" value="PAAI_dom"/>
</dbReference>
<gene>
    <name evidence="4" type="ORF">Aph01nite_50440</name>
</gene>
<dbReference type="SUPFAM" id="SSF54637">
    <property type="entry name" value="Thioesterase/thiol ester dehydrase-isomerase"/>
    <property type="match status" value="1"/>
</dbReference>
<dbReference type="EMBL" id="BOOA01000044">
    <property type="protein sequence ID" value="GIH26734.1"/>
    <property type="molecule type" value="Genomic_DNA"/>
</dbReference>
<organism evidence="4 5">
    <name type="scientific">Acrocarpospora phusangensis</name>
    <dbReference type="NCBI Taxonomy" id="1070424"/>
    <lineage>
        <taxon>Bacteria</taxon>
        <taxon>Bacillati</taxon>
        <taxon>Actinomycetota</taxon>
        <taxon>Actinomycetes</taxon>
        <taxon>Streptosporangiales</taxon>
        <taxon>Streptosporangiaceae</taxon>
        <taxon>Acrocarpospora</taxon>
    </lineage>
</organism>